<evidence type="ECO:0000313" key="3">
    <source>
        <dbReference type="Proteomes" id="UP000250918"/>
    </source>
</evidence>
<comment type="caution">
    <text evidence="2">The sequence shown here is derived from an EMBL/GenBank/DDBJ whole genome shotgun (WGS) entry which is preliminary data.</text>
</comment>
<dbReference type="EMBL" id="PQAP01000148">
    <property type="protein sequence ID" value="PWB70314.1"/>
    <property type="molecule type" value="Genomic_DNA"/>
</dbReference>
<dbReference type="InterPro" id="IPR025965">
    <property type="entry name" value="FlgD/Vpr_Ig-like"/>
</dbReference>
<dbReference type="Gene3D" id="2.60.40.4070">
    <property type="match status" value="1"/>
</dbReference>
<evidence type="ECO:0000259" key="1">
    <source>
        <dbReference type="Pfam" id="PF13860"/>
    </source>
</evidence>
<name>A0A855X466_9BACT</name>
<dbReference type="Pfam" id="PF13860">
    <property type="entry name" value="FlgD_ig"/>
    <property type="match status" value="1"/>
</dbReference>
<dbReference type="AlphaFoldDB" id="A0A855X466"/>
<evidence type="ECO:0000313" key="2">
    <source>
        <dbReference type="EMBL" id="PWB70314.1"/>
    </source>
</evidence>
<feature type="domain" description="FlgD/Vpr Ig-like" evidence="1">
    <location>
        <begin position="57"/>
        <end position="113"/>
    </location>
</feature>
<proteinExistence type="predicted"/>
<dbReference type="Proteomes" id="UP000250918">
    <property type="component" value="Unassembled WGS sequence"/>
</dbReference>
<sequence length="126" mass="13641">MNSMRPNRHSGLVLVLFLFFAVYGSTSAETDQSLPSFGFANDLPSRVRVGTEIHFVLSSDGPATLVILDVYGRTVAKFVDGTRAAGRHVATWTGLDSSGAEFPDGVYFVRLAAGGYTEIRKVLVIR</sequence>
<reference evidence="2 3" key="1">
    <citation type="journal article" date="2018" name="ISME J.">
        <title>A methanotrophic archaeon couples anaerobic oxidation of methane to Fe(III) reduction.</title>
        <authorList>
            <person name="Cai C."/>
            <person name="Leu A.O."/>
            <person name="Xie G.J."/>
            <person name="Guo J."/>
            <person name="Feng Y."/>
            <person name="Zhao J.X."/>
            <person name="Tyson G.W."/>
            <person name="Yuan Z."/>
            <person name="Hu S."/>
        </authorList>
    </citation>
    <scope>NUCLEOTIDE SEQUENCE [LARGE SCALE GENOMIC DNA]</scope>
    <source>
        <strain evidence="2">FeB_12</strain>
    </source>
</reference>
<organism evidence="2 3">
    <name type="scientific">candidate division GN15 bacterium</name>
    <dbReference type="NCBI Taxonomy" id="2072418"/>
    <lineage>
        <taxon>Bacteria</taxon>
        <taxon>candidate division GN15</taxon>
    </lineage>
</organism>
<gene>
    <name evidence="2" type="ORF">C3F09_09225</name>
</gene>
<dbReference type="InterPro" id="IPR026444">
    <property type="entry name" value="Secre_tail"/>
</dbReference>
<protein>
    <recommendedName>
        <fullName evidence="1">FlgD/Vpr Ig-like domain-containing protein</fullName>
    </recommendedName>
</protein>
<dbReference type="NCBIfam" id="TIGR04183">
    <property type="entry name" value="Por_Secre_tail"/>
    <property type="match status" value="1"/>
</dbReference>
<accession>A0A855X466</accession>